<gene>
    <name evidence="1" type="ORF">TRICI_005577</name>
</gene>
<comment type="caution">
    <text evidence="1">The sequence shown here is derived from an EMBL/GenBank/DDBJ whole genome shotgun (WGS) entry which is preliminary data.</text>
</comment>
<name>A0A642US21_9ASCO</name>
<dbReference type="Proteomes" id="UP000761534">
    <property type="component" value="Unassembled WGS sequence"/>
</dbReference>
<proteinExistence type="predicted"/>
<dbReference type="VEuPathDB" id="FungiDB:TRICI_005577"/>
<reference evidence="1" key="1">
    <citation type="journal article" date="2019" name="G3 (Bethesda)">
        <title>Genome Assemblies of Two Rare Opportunistic Yeast Pathogens: Diutina rugosa (syn. Candida rugosa) and Trichomonascus ciferrii (syn. Candida ciferrii).</title>
        <authorList>
            <person name="Mixao V."/>
            <person name="Saus E."/>
            <person name="Hansen A.P."/>
            <person name="Lass-Florl C."/>
            <person name="Gabaldon T."/>
        </authorList>
    </citation>
    <scope>NUCLEOTIDE SEQUENCE</scope>
    <source>
        <strain evidence="1">CBS 4856</strain>
    </source>
</reference>
<keyword evidence="2" id="KW-1185">Reference proteome</keyword>
<dbReference type="AlphaFoldDB" id="A0A642US21"/>
<evidence type="ECO:0000313" key="2">
    <source>
        <dbReference type="Proteomes" id="UP000761534"/>
    </source>
</evidence>
<protein>
    <submittedName>
        <fullName evidence="1">Uncharacterized protein</fullName>
    </submittedName>
</protein>
<dbReference type="EMBL" id="SWFS01000433">
    <property type="protein sequence ID" value="KAA8904202.1"/>
    <property type="molecule type" value="Genomic_DNA"/>
</dbReference>
<accession>A0A642US21</accession>
<sequence>MYDNVNVSPFLKDLCNSARAGASIADMGVNNRMIRSLDQLTWGSFGLERMSQDMKAQSCEFPGCLGRSSW</sequence>
<organism evidence="1 2">
    <name type="scientific">Trichomonascus ciferrii</name>
    <dbReference type="NCBI Taxonomy" id="44093"/>
    <lineage>
        <taxon>Eukaryota</taxon>
        <taxon>Fungi</taxon>
        <taxon>Dikarya</taxon>
        <taxon>Ascomycota</taxon>
        <taxon>Saccharomycotina</taxon>
        <taxon>Dipodascomycetes</taxon>
        <taxon>Dipodascales</taxon>
        <taxon>Trichomonascaceae</taxon>
        <taxon>Trichomonascus</taxon>
        <taxon>Trichomonascus ciferrii complex</taxon>
    </lineage>
</organism>
<evidence type="ECO:0000313" key="1">
    <source>
        <dbReference type="EMBL" id="KAA8904202.1"/>
    </source>
</evidence>